<keyword evidence="2" id="KW-1185">Reference proteome</keyword>
<dbReference type="EMBL" id="BGZK01000830">
    <property type="protein sequence ID" value="GBP62047.1"/>
    <property type="molecule type" value="Genomic_DNA"/>
</dbReference>
<proteinExistence type="predicted"/>
<gene>
    <name evidence="1" type="ORF">EVAR_54072_1</name>
</gene>
<protein>
    <submittedName>
        <fullName evidence="1">Uncharacterized protein</fullName>
    </submittedName>
</protein>
<name>A0A4C1XII0_EUMVA</name>
<evidence type="ECO:0000313" key="2">
    <source>
        <dbReference type="Proteomes" id="UP000299102"/>
    </source>
</evidence>
<organism evidence="1 2">
    <name type="scientific">Eumeta variegata</name>
    <name type="common">Bagworm moth</name>
    <name type="synonym">Eumeta japonica</name>
    <dbReference type="NCBI Taxonomy" id="151549"/>
    <lineage>
        <taxon>Eukaryota</taxon>
        <taxon>Metazoa</taxon>
        <taxon>Ecdysozoa</taxon>
        <taxon>Arthropoda</taxon>
        <taxon>Hexapoda</taxon>
        <taxon>Insecta</taxon>
        <taxon>Pterygota</taxon>
        <taxon>Neoptera</taxon>
        <taxon>Endopterygota</taxon>
        <taxon>Lepidoptera</taxon>
        <taxon>Glossata</taxon>
        <taxon>Ditrysia</taxon>
        <taxon>Tineoidea</taxon>
        <taxon>Psychidae</taxon>
        <taxon>Oiketicinae</taxon>
        <taxon>Eumeta</taxon>
    </lineage>
</organism>
<evidence type="ECO:0000313" key="1">
    <source>
        <dbReference type="EMBL" id="GBP62047.1"/>
    </source>
</evidence>
<comment type="caution">
    <text evidence="1">The sequence shown here is derived from an EMBL/GenBank/DDBJ whole genome shotgun (WGS) entry which is preliminary data.</text>
</comment>
<accession>A0A4C1XII0</accession>
<dbReference type="AlphaFoldDB" id="A0A4C1XII0"/>
<dbReference type="OrthoDB" id="10050074at2759"/>
<sequence>MQNAWPRPLECNVYNSYVQADAPSINCSEIDASVAINFVEEQLTQHERFFDVANNHPNPLLVSVVSYEPPPSHHFCKRPRNVLLDRPDDLSVEVGKLIELNKMAID</sequence>
<dbReference type="Proteomes" id="UP000299102">
    <property type="component" value="Unassembled WGS sequence"/>
</dbReference>
<reference evidence="1 2" key="1">
    <citation type="journal article" date="2019" name="Commun. Biol.">
        <title>The bagworm genome reveals a unique fibroin gene that provides high tensile strength.</title>
        <authorList>
            <person name="Kono N."/>
            <person name="Nakamura H."/>
            <person name="Ohtoshi R."/>
            <person name="Tomita M."/>
            <person name="Numata K."/>
            <person name="Arakawa K."/>
        </authorList>
    </citation>
    <scope>NUCLEOTIDE SEQUENCE [LARGE SCALE GENOMIC DNA]</scope>
</reference>